<dbReference type="PANTHER" id="PTHR34657:SF4">
    <property type="entry name" value="EMBRYO SAC DEVELOPMENT ARREST 6"/>
    <property type="match status" value="1"/>
</dbReference>
<sequence>MAYEFLTKGTLFGQKFDPDRAETVPLSAGGASSRGKQEAETGSKKEHRSYAEVASILKTQGAHIPGIFNPSQLASWIQR</sequence>
<name>A0A2P2N856_RHIMU</name>
<dbReference type="EMBL" id="GGEC01058151">
    <property type="protein sequence ID" value="MBX38635.1"/>
    <property type="molecule type" value="Transcribed_RNA"/>
</dbReference>
<feature type="region of interest" description="Disordered" evidence="1">
    <location>
        <begin position="15"/>
        <end position="48"/>
    </location>
</feature>
<evidence type="ECO:0000256" key="1">
    <source>
        <dbReference type="SAM" id="MobiDB-lite"/>
    </source>
</evidence>
<proteinExistence type="predicted"/>
<accession>A0A2P2N856</accession>
<protein>
    <submittedName>
        <fullName evidence="2">Uncharacterized protein</fullName>
    </submittedName>
</protein>
<organism evidence="2">
    <name type="scientific">Rhizophora mucronata</name>
    <name type="common">Asiatic mangrove</name>
    <dbReference type="NCBI Taxonomy" id="61149"/>
    <lineage>
        <taxon>Eukaryota</taxon>
        <taxon>Viridiplantae</taxon>
        <taxon>Streptophyta</taxon>
        <taxon>Embryophyta</taxon>
        <taxon>Tracheophyta</taxon>
        <taxon>Spermatophyta</taxon>
        <taxon>Magnoliopsida</taxon>
        <taxon>eudicotyledons</taxon>
        <taxon>Gunneridae</taxon>
        <taxon>Pentapetalae</taxon>
        <taxon>rosids</taxon>
        <taxon>fabids</taxon>
        <taxon>Malpighiales</taxon>
        <taxon>Rhizophoraceae</taxon>
        <taxon>Rhizophora</taxon>
    </lineage>
</organism>
<reference evidence="2" key="1">
    <citation type="submission" date="2018-02" db="EMBL/GenBank/DDBJ databases">
        <title>Rhizophora mucronata_Transcriptome.</title>
        <authorList>
            <person name="Meera S.P."/>
            <person name="Sreeshan A."/>
            <person name="Augustine A."/>
        </authorList>
    </citation>
    <scope>NUCLEOTIDE SEQUENCE</scope>
    <source>
        <tissue evidence="2">Leaf</tissue>
    </source>
</reference>
<evidence type="ECO:0000313" key="2">
    <source>
        <dbReference type="EMBL" id="MBX38635.1"/>
    </source>
</evidence>
<dbReference type="PANTHER" id="PTHR34657">
    <property type="entry name" value="EMBRYO SAC DEVELOPMENT ARREST 6"/>
    <property type="match status" value="1"/>
</dbReference>
<dbReference type="AlphaFoldDB" id="A0A2P2N856"/>
<feature type="compositionally biased region" description="Basic and acidic residues" evidence="1">
    <location>
        <begin position="35"/>
        <end position="48"/>
    </location>
</feature>